<accession>A0A6L2PWJ7</accession>
<keyword evidence="5" id="KW-1015">Disulfide bond</keyword>
<evidence type="ECO:0000256" key="2">
    <source>
        <dbReference type="ARBA" id="ARBA00022670"/>
    </source>
</evidence>
<feature type="domain" description="Peptidase S1" evidence="6">
    <location>
        <begin position="1"/>
        <end position="205"/>
    </location>
</feature>
<dbReference type="EMBL" id="BLKM01000518">
    <property type="protein sequence ID" value="GFG34978.1"/>
    <property type="molecule type" value="Genomic_DNA"/>
</dbReference>
<dbReference type="OrthoDB" id="10059102at2759"/>
<evidence type="ECO:0000256" key="5">
    <source>
        <dbReference type="ARBA" id="ARBA00023157"/>
    </source>
</evidence>
<organism evidence="7 8">
    <name type="scientific">Coptotermes formosanus</name>
    <name type="common">Formosan subterranean termite</name>
    <dbReference type="NCBI Taxonomy" id="36987"/>
    <lineage>
        <taxon>Eukaryota</taxon>
        <taxon>Metazoa</taxon>
        <taxon>Ecdysozoa</taxon>
        <taxon>Arthropoda</taxon>
        <taxon>Hexapoda</taxon>
        <taxon>Insecta</taxon>
        <taxon>Pterygota</taxon>
        <taxon>Neoptera</taxon>
        <taxon>Polyneoptera</taxon>
        <taxon>Dictyoptera</taxon>
        <taxon>Blattodea</taxon>
        <taxon>Blattoidea</taxon>
        <taxon>Termitoidae</taxon>
        <taxon>Rhinotermitidae</taxon>
        <taxon>Coptotermes</taxon>
    </lineage>
</organism>
<dbReference type="SUPFAM" id="SSF50494">
    <property type="entry name" value="Trypsin-like serine proteases"/>
    <property type="match status" value="1"/>
</dbReference>
<name>A0A6L2PWJ7_COPFO</name>
<gene>
    <name evidence="7" type="ORF">Cfor_01084</name>
</gene>
<dbReference type="Proteomes" id="UP000502823">
    <property type="component" value="Unassembled WGS sequence"/>
</dbReference>
<feature type="non-terminal residue" evidence="7">
    <location>
        <position position="1"/>
    </location>
</feature>
<evidence type="ECO:0000313" key="7">
    <source>
        <dbReference type="EMBL" id="GFG34978.1"/>
    </source>
</evidence>
<dbReference type="GO" id="GO:0004252">
    <property type="term" value="F:serine-type endopeptidase activity"/>
    <property type="evidence" value="ECO:0007669"/>
    <property type="project" value="InterPro"/>
</dbReference>
<dbReference type="SMART" id="SM00020">
    <property type="entry name" value="Tryp_SPc"/>
    <property type="match status" value="1"/>
</dbReference>
<comment type="caution">
    <text evidence="7">The sequence shown here is derived from an EMBL/GenBank/DDBJ whole genome shotgun (WGS) entry which is preliminary data.</text>
</comment>
<dbReference type="PANTHER" id="PTHR24276:SF98">
    <property type="entry name" value="FI18310P1-RELATED"/>
    <property type="match status" value="1"/>
</dbReference>
<evidence type="ECO:0000256" key="3">
    <source>
        <dbReference type="ARBA" id="ARBA00022801"/>
    </source>
</evidence>
<dbReference type="Gene3D" id="2.40.10.10">
    <property type="entry name" value="Trypsin-like serine proteases"/>
    <property type="match status" value="2"/>
</dbReference>
<dbReference type="PANTHER" id="PTHR24276">
    <property type="entry name" value="POLYSERASE-RELATED"/>
    <property type="match status" value="1"/>
</dbReference>
<sequence>VRLLNPDTRAQCTGTRIKPQWVLTAANCNPSMTEYFIVISRKDNGQQTNHTITQWINHKKYKNRKYWDNNIALVKVEPHIEATTDVVLPEAEDADYINETGTAFGWGASCGFCTWSETLKKVDNLTIYSQDDCKAIYGKGPTSRTICAGNPDHLEGICDGDNGSPLMINNVTVGIASWMRYPCASLPAVYTKISHYIKWISRTVRPTPV</sequence>
<dbReference type="PROSITE" id="PS50240">
    <property type="entry name" value="TRYPSIN_DOM"/>
    <property type="match status" value="1"/>
</dbReference>
<dbReference type="InterPro" id="IPR050430">
    <property type="entry name" value="Peptidase_S1"/>
</dbReference>
<evidence type="ECO:0000256" key="4">
    <source>
        <dbReference type="ARBA" id="ARBA00022825"/>
    </source>
</evidence>
<dbReference type="PRINTS" id="PR00722">
    <property type="entry name" value="CHYMOTRYPSIN"/>
</dbReference>
<keyword evidence="4" id="KW-0720">Serine protease</keyword>
<evidence type="ECO:0000259" key="6">
    <source>
        <dbReference type="PROSITE" id="PS50240"/>
    </source>
</evidence>
<dbReference type="GO" id="GO:0006508">
    <property type="term" value="P:proteolysis"/>
    <property type="evidence" value="ECO:0007669"/>
    <property type="project" value="UniProtKB-KW"/>
</dbReference>
<dbReference type="InParanoid" id="A0A6L2PWJ7"/>
<comment type="similarity">
    <text evidence="1">Belongs to the peptidase S1 family.</text>
</comment>
<dbReference type="InterPro" id="IPR001314">
    <property type="entry name" value="Peptidase_S1A"/>
</dbReference>
<dbReference type="Pfam" id="PF00089">
    <property type="entry name" value="Trypsin"/>
    <property type="match status" value="1"/>
</dbReference>
<dbReference type="InterPro" id="IPR001254">
    <property type="entry name" value="Trypsin_dom"/>
</dbReference>
<dbReference type="InterPro" id="IPR043504">
    <property type="entry name" value="Peptidase_S1_PA_chymotrypsin"/>
</dbReference>
<dbReference type="InterPro" id="IPR009003">
    <property type="entry name" value="Peptidase_S1_PA"/>
</dbReference>
<keyword evidence="2" id="KW-0645">Protease</keyword>
<proteinExistence type="inferred from homology"/>
<keyword evidence="3" id="KW-0378">Hydrolase</keyword>
<evidence type="ECO:0000313" key="8">
    <source>
        <dbReference type="Proteomes" id="UP000502823"/>
    </source>
</evidence>
<dbReference type="AlphaFoldDB" id="A0A6L2PWJ7"/>
<protein>
    <recommendedName>
        <fullName evidence="6">Peptidase S1 domain-containing protein</fullName>
    </recommendedName>
</protein>
<evidence type="ECO:0000256" key="1">
    <source>
        <dbReference type="ARBA" id="ARBA00007664"/>
    </source>
</evidence>
<keyword evidence="8" id="KW-1185">Reference proteome</keyword>
<dbReference type="CDD" id="cd00190">
    <property type="entry name" value="Tryp_SPc"/>
    <property type="match status" value="1"/>
</dbReference>
<reference evidence="8" key="1">
    <citation type="submission" date="2020-01" db="EMBL/GenBank/DDBJ databases">
        <title>Draft genome sequence of the Termite Coptotermes fromosanus.</title>
        <authorList>
            <person name="Itakura S."/>
            <person name="Yosikawa Y."/>
            <person name="Umezawa K."/>
        </authorList>
    </citation>
    <scope>NUCLEOTIDE SEQUENCE [LARGE SCALE GENOMIC DNA]</scope>
</reference>